<reference evidence="1 2" key="1">
    <citation type="submission" date="2014-04" db="EMBL/GenBank/DDBJ databases">
        <title>Genome evolution of avian class.</title>
        <authorList>
            <person name="Zhang G."/>
            <person name="Li C."/>
        </authorList>
    </citation>
    <scope>NUCLEOTIDE SEQUENCE [LARGE SCALE GENOMIC DNA]</scope>
    <source>
        <strain evidence="1">BGI_N300</strain>
    </source>
</reference>
<name>A0A091HYV1_CALAN</name>
<feature type="non-terminal residue" evidence="1">
    <location>
        <position position="75"/>
    </location>
</feature>
<organism evidence="1 2">
    <name type="scientific">Calypte anna</name>
    <name type="common">Anna's hummingbird</name>
    <name type="synonym">Archilochus anna</name>
    <dbReference type="NCBI Taxonomy" id="9244"/>
    <lineage>
        <taxon>Eukaryota</taxon>
        <taxon>Metazoa</taxon>
        <taxon>Chordata</taxon>
        <taxon>Craniata</taxon>
        <taxon>Vertebrata</taxon>
        <taxon>Euteleostomi</taxon>
        <taxon>Archelosauria</taxon>
        <taxon>Archosauria</taxon>
        <taxon>Dinosauria</taxon>
        <taxon>Saurischia</taxon>
        <taxon>Theropoda</taxon>
        <taxon>Coelurosauria</taxon>
        <taxon>Aves</taxon>
        <taxon>Neognathae</taxon>
        <taxon>Neoaves</taxon>
        <taxon>Strisores</taxon>
        <taxon>Apodiformes</taxon>
        <taxon>Trochilidae</taxon>
        <taxon>Calypte</taxon>
    </lineage>
</organism>
<gene>
    <name evidence="1" type="ORF">N300_00522</name>
</gene>
<feature type="non-terminal residue" evidence="1">
    <location>
        <position position="1"/>
    </location>
</feature>
<sequence>NQCGSECCGCKGFLLSRAGSLKSKSYSAVSKATTCGIIKKDEVLVCWMEGFLAWREHFIFICLEESNVFLPGKLR</sequence>
<keyword evidence="2" id="KW-1185">Reference proteome</keyword>
<dbReference type="EMBL" id="KL217905">
    <property type="protein sequence ID" value="KFP00350.1"/>
    <property type="molecule type" value="Genomic_DNA"/>
</dbReference>
<accession>A0A091HYV1</accession>
<protein>
    <submittedName>
        <fullName evidence="1">Uncharacterized protein</fullName>
    </submittedName>
</protein>
<dbReference type="AlphaFoldDB" id="A0A091HYV1"/>
<evidence type="ECO:0000313" key="2">
    <source>
        <dbReference type="Proteomes" id="UP000054308"/>
    </source>
</evidence>
<dbReference type="Proteomes" id="UP000054308">
    <property type="component" value="Unassembled WGS sequence"/>
</dbReference>
<evidence type="ECO:0000313" key="1">
    <source>
        <dbReference type="EMBL" id="KFP00350.1"/>
    </source>
</evidence>
<proteinExistence type="predicted"/>